<dbReference type="eggNOG" id="ENOG502QQ6A">
    <property type="taxonomic scope" value="Eukaryota"/>
</dbReference>
<feature type="region of interest" description="Disordered" evidence="1">
    <location>
        <begin position="407"/>
        <end position="426"/>
    </location>
</feature>
<feature type="compositionally biased region" description="Polar residues" evidence="1">
    <location>
        <begin position="129"/>
        <end position="138"/>
    </location>
</feature>
<feature type="compositionally biased region" description="Acidic residues" evidence="1">
    <location>
        <begin position="450"/>
        <end position="481"/>
    </location>
</feature>
<dbReference type="OrthoDB" id="3364649at2759"/>
<protein>
    <submittedName>
        <fullName evidence="2">Uncharacterized protein</fullName>
    </submittedName>
</protein>
<feature type="region of interest" description="Disordered" evidence="1">
    <location>
        <begin position="450"/>
        <end position="536"/>
    </location>
</feature>
<evidence type="ECO:0000313" key="3">
    <source>
        <dbReference type="Proteomes" id="UP000000689"/>
    </source>
</evidence>
<dbReference type="AlphaFoldDB" id="G0W5Z3"/>
<feature type="compositionally biased region" description="Low complexity" evidence="1">
    <location>
        <begin position="415"/>
        <end position="426"/>
    </location>
</feature>
<proteinExistence type="predicted"/>
<name>G0W5Z3_NAUDC</name>
<dbReference type="PANTHER" id="PTHR14778:SF2">
    <property type="entry name" value="KINETOCHORE-ASSOCIATED PROTEIN DSN1 HOMOLOG"/>
    <property type="match status" value="1"/>
</dbReference>
<dbReference type="GeneID" id="11498574"/>
<organism evidence="2 3">
    <name type="scientific">Naumovozyma dairenensis (strain ATCC 10597 / BCRC 20456 / CBS 421 / NBRC 0211 / NRRL Y-12639)</name>
    <name type="common">Saccharomyces dairenensis</name>
    <dbReference type="NCBI Taxonomy" id="1071378"/>
    <lineage>
        <taxon>Eukaryota</taxon>
        <taxon>Fungi</taxon>
        <taxon>Dikarya</taxon>
        <taxon>Ascomycota</taxon>
        <taxon>Saccharomycotina</taxon>
        <taxon>Saccharomycetes</taxon>
        <taxon>Saccharomycetales</taxon>
        <taxon>Saccharomycetaceae</taxon>
        <taxon>Naumovozyma</taxon>
    </lineage>
</organism>
<dbReference type="GO" id="GO:0000444">
    <property type="term" value="C:MIS12/MIND type complex"/>
    <property type="evidence" value="ECO:0007669"/>
    <property type="project" value="InterPro"/>
</dbReference>
<reference evidence="2 3" key="1">
    <citation type="journal article" date="2011" name="Proc. Natl. Acad. Sci. U.S.A.">
        <title>Evolutionary erosion of yeast sex chromosomes by mating-type switching accidents.</title>
        <authorList>
            <person name="Gordon J.L."/>
            <person name="Armisen D."/>
            <person name="Proux-Wera E."/>
            <person name="Oheigeartaigh S.S."/>
            <person name="Byrne K.P."/>
            <person name="Wolfe K.H."/>
        </authorList>
    </citation>
    <scope>NUCLEOTIDE SEQUENCE [LARGE SCALE GENOMIC DNA]</scope>
    <source>
        <strain evidence="3">ATCC 10597 / BCRC 20456 / CBS 421 / NBRC 0211 / NRRL Y-12639</strain>
    </source>
</reference>
<dbReference type="KEGG" id="ndi:NDAI_0B01700"/>
<dbReference type="PANTHER" id="PTHR14778">
    <property type="entry name" value="KINETOCHORE-ASSOCIATED PROTEIN DSN1 HOMOLOG"/>
    <property type="match status" value="1"/>
</dbReference>
<feature type="compositionally biased region" description="Polar residues" evidence="1">
    <location>
        <begin position="190"/>
        <end position="199"/>
    </location>
</feature>
<dbReference type="RefSeq" id="XP_003668447.1">
    <property type="nucleotide sequence ID" value="XM_003668399.1"/>
</dbReference>
<dbReference type="InterPro" id="IPR013218">
    <property type="entry name" value="Dsn1/Mis13"/>
</dbReference>
<feature type="compositionally biased region" description="Basic residues" evidence="1">
    <location>
        <begin position="57"/>
        <end position="67"/>
    </location>
</feature>
<feature type="compositionally biased region" description="Basic and acidic residues" evidence="1">
    <location>
        <begin position="504"/>
        <end position="514"/>
    </location>
</feature>
<feature type="compositionally biased region" description="Basic residues" evidence="1">
    <location>
        <begin position="527"/>
        <end position="536"/>
    </location>
</feature>
<dbReference type="Proteomes" id="UP000000689">
    <property type="component" value="Chromosome 2"/>
</dbReference>
<dbReference type="EMBL" id="HE580268">
    <property type="protein sequence ID" value="CCD23204.1"/>
    <property type="molecule type" value="Genomic_DNA"/>
</dbReference>
<dbReference type="Pfam" id="PF08202">
    <property type="entry name" value="MIS13"/>
    <property type="match status" value="1"/>
</dbReference>
<accession>G0W5Z3</accession>
<feature type="compositionally biased region" description="Polar residues" evidence="1">
    <location>
        <begin position="28"/>
        <end position="41"/>
    </location>
</feature>
<dbReference type="STRING" id="1071378.G0W5Z3"/>
<dbReference type="HOGENOM" id="CLU_022497_1_0_1"/>
<evidence type="ECO:0000256" key="1">
    <source>
        <dbReference type="SAM" id="MobiDB-lite"/>
    </source>
</evidence>
<dbReference type="GO" id="GO:0051301">
    <property type="term" value="P:cell division"/>
    <property type="evidence" value="ECO:0007669"/>
    <property type="project" value="InterPro"/>
</dbReference>
<keyword evidence="3" id="KW-1185">Reference proteome</keyword>
<sequence>MSVELPPNKRKMYPTRIQTIKTDHLDNPSKSIQSDIQIETANDNNNDDDNHTGITKNKNKNNKNKNKNKNELKRSSPFNTDQDKQDINNVDDHDFKFKRHRIKNSNDIPSLGERLDNLQDINRARRIDNFNSSIQVPPSSKADNRTNNTDHVNIPTDHASVSQLRHQQQLKKQVDNPFQASGSVSSDSSTGNDGMNIQNAAPGLGPTPYMPYMYYYPPPPPPAQLLPPNSNFSPKNYQSFPPSFPPPHPPFSVPNYLLSPVQNSQYLPNSSLQPFYPTSNQNMMMTSPMYPSSSSRIPSSSLQTQAPQHLLPPASLYPYDIAYQNYHQTNLTNQTRNKRKSLTQQRGKRLSILSQDNNNIISPHKDIPQDEFYKHIANISFGKNLQLKQLFNWCMIRSLEILQSKSKSISKSRARQNNTTANNNNNTDMITLNIIKNFVTDLRRGIIDIDWEPEPVENEDDNEQENADDDEEEEENEDEKEDLTNGFESYEDTELRQLFPDDTTTIRRKQEEAIMNKNRKQNQSNKKTMKKKTKNKVIRSAVTNDVDDDCYNNNNYNNNKKKKKLLPNSKNVQNLNNLNILNEKINKIKSEIDQWATSLDAVDPEFGWKYIKSIVNDNIDVDVENNRKEDELSIKTKSTQVEPAEMMSSLYEDLMTKLDALHMNSHYVNSHSTALDKISSQKLLKLSDHINESNMHKRYEDNNAKNGRVDMNKLLLRGLSESILNKKQFLQEQHRR</sequence>
<feature type="region of interest" description="Disordered" evidence="1">
    <location>
        <begin position="129"/>
        <end position="201"/>
    </location>
</feature>
<dbReference type="GO" id="GO:0007059">
    <property type="term" value="P:chromosome segregation"/>
    <property type="evidence" value="ECO:0007669"/>
    <property type="project" value="InterPro"/>
</dbReference>
<feature type="compositionally biased region" description="Polar residues" evidence="1">
    <location>
        <begin position="159"/>
        <end position="180"/>
    </location>
</feature>
<feature type="compositionally biased region" description="Basic and acidic residues" evidence="1">
    <location>
        <begin position="81"/>
        <end position="92"/>
    </location>
</feature>
<evidence type="ECO:0000313" key="2">
    <source>
        <dbReference type="EMBL" id="CCD23204.1"/>
    </source>
</evidence>
<dbReference type="OMA" id="PYMYYYP"/>
<gene>
    <name evidence="2" type="primary">NDAI0B01700</name>
    <name evidence="2" type="ordered locus">NDAI_0B01700</name>
</gene>
<feature type="region of interest" description="Disordered" evidence="1">
    <location>
        <begin position="1"/>
        <end position="92"/>
    </location>
</feature>